<evidence type="ECO:0000256" key="3">
    <source>
        <dbReference type="ARBA" id="ARBA00022490"/>
    </source>
</evidence>
<dbReference type="Proteomes" id="UP000199051">
    <property type="component" value="Unassembled WGS sequence"/>
</dbReference>
<dbReference type="CDD" id="cd16098">
    <property type="entry name" value="FliS"/>
    <property type="match status" value="1"/>
</dbReference>
<protein>
    <submittedName>
        <fullName evidence="6">Flagellar protein FliS</fullName>
    </submittedName>
</protein>
<comment type="subcellular location">
    <subcellularLocation>
        <location evidence="1">Cytoplasm</location>
        <location evidence="1">Cytosol</location>
    </subcellularLocation>
</comment>
<dbReference type="PANTHER" id="PTHR34773">
    <property type="entry name" value="FLAGELLAR SECRETION CHAPERONE FLIS"/>
    <property type="match status" value="1"/>
</dbReference>
<dbReference type="AlphaFoldDB" id="A0A1H9WZM7"/>
<keyword evidence="6" id="KW-0966">Cell projection</keyword>
<dbReference type="InterPro" id="IPR003713">
    <property type="entry name" value="FliS"/>
</dbReference>
<keyword evidence="6" id="KW-0969">Cilium</keyword>
<dbReference type="SUPFAM" id="SSF101116">
    <property type="entry name" value="Flagellar export chaperone FliS"/>
    <property type="match status" value="1"/>
</dbReference>
<evidence type="ECO:0000256" key="5">
    <source>
        <dbReference type="ARBA" id="ARBA00023186"/>
    </source>
</evidence>
<dbReference type="Pfam" id="PF02561">
    <property type="entry name" value="FliS"/>
    <property type="match status" value="1"/>
</dbReference>
<dbReference type="GO" id="GO:0071973">
    <property type="term" value="P:bacterial-type flagellum-dependent cell motility"/>
    <property type="evidence" value="ECO:0007669"/>
    <property type="project" value="TreeGrafter"/>
</dbReference>
<evidence type="ECO:0000313" key="7">
    <source>
        <dbReference type="Proteomes" id="UP000199051"/>
    </source>
</evidence>
<sequence>MSSPALRQRYLADSVTTATPGRLLVMLYDRLCLDLARGADAVDAGDRSAASELLLHAQDILLELQGSLRPEAWEGGKDLAGIYAFLLAALMRANIAQDAAAVRAALGIVEPLRDAWREAVEALPAANGKS</sequence>
<evidence type="ECO:0000256" key="1">
    <source>
        <dbReference type="ARBA" id="ARBA00004514"/>
    </source>
</evidence>
<keyword evidence="6" id="KW-0282">Flagellum</keyword>
<dbReference type="PANTHER" id="PTHR34773:SF1">
    <property type="entry name" value="FLAGELLAR SECRETION CHAPERONE FLIS"/>
    <property type="match status" value="1"/>
</dbReference>
<dbReference type="Gene3D" id="1.20.120.340">
    <property type="entry name" value="Flagellar protein FliS"/>
    <property type="match status" value="1"/>
</dbReference>
<reference evidence="7" key="1">
    <citation type="submission" date="2016-10" db="EMBL/GenBank/DDBJ databases">
        <authorList>
            <person name="Varghese N."/>
            <person name="Submissions S."/>
        </authorList>
    </citation>
    <scope>NUCLEOTIDE SEQUENCE [LARGE SCALE GENOMIC DNA]</scope>
    <source>
        <strain evidence="7">DSM 44260</strain>
    </source>
</reference>
<gene>
    <name evidence="6" type="ORF">SAMN04487818_11261</name>
</gene>
<evidence type="ECO:0000256" key="2">
    <source>
        <dbReference type="ARBA" id="ARBA00008787"/>
    </source>
</evidence>
<organism evidence="6 7">
    <name type="scientific">Actinokineospora terrae</name>
    <dbReference type="NCBI Taxonomy" id="155974"/>
    <lineage>
        <taxon>Bacteria</taxon>
        <taxon>Bacillati</taxon>
        <taxon>Actinomycetota</taxon>
        <taxon>Actinomycetes</taxon>
        <taxon>Pseudonocardiales</taxon>
        <taxon>Pseudonocardiaceae</taxon>
        <taxon>Actinokineospora</taxon>
    </lineage>
</organism>
<keyword evidence="5" id="KW-0143">Chaperone</keyword>
<dbReference type="GO" id="GO:0005829">
    <property type="term" value="C:cytosol"/>
    <property type="evidence" value="ECO:0007669"/>
    <property type="project" value="UniProtKB-SubCell"/>
</dbReference>
<comment type="similarity">
    <text evidence="2">Belongs to the FliS family.</text>
</comment>
<evidence type="ECO:0000256" key="4">
    <source>
        <dbReference type="ARBA" id="ARBA00022795"/>
    </source>
</evidence>
<dbReference type="NCBIfam" id="TIGR00208">
    <property type="entry name" value="fliS"/>
    <property type="match status" value="1"/>
</dbReference>
<dbReference type="InterPro" id="IPR036584">
    <property type="entry name" value="FliS_sf"/>
</dbReference>
<keyword evidence="7" id="KW-1185">Reference proteome</keyword>
<evidence type="ECO:0000313" key="6">
    <source>
        <dbReference type="EMBL" id="SES39366.1"/>
    </source>
</evidence>
<proteinExistence type="inferred from homology"/>
<name>A0A1H9WZM7_9PSEU</name>
<dbReference type="RefSeq" id="WP_092784008.1">
    <property type="nucleotide sequence ID" value="NZ_FOGI01000012.1"/>
</dbReference>
<dbReference type="EMBL" id="FOGI01000012">
    <property type="protein sequence ID" value="SES39366.1"/>
    <property type="molecule type" value="Genomic_DNA"/>
</dbReference>
<keyword evidence="4" id="KW-1005">Bacterial flagellum biogenesis</keyword>
<accession>A0A1H9WZM7</accession>
<dbReference type="GO" id="GO:0044780">
    <property type="term" value="P:bacterial-type flagellum assembly"/>
    <property type="evidence" value="ECO:0007669"/>
    <property type="project" value="InterPro"/>
</dbReference>
<dbReference type="STRING" id="155974.SAMN04487818_11261"/>
<keyword evidence="3" id="KW-0963">Cytoplasm</keyword>